<dbReference type="PANTHER" id="PTHR30294:SF47">
    <property type="entry name" value="INNER MEMBRANE TRANSPORT PERMEASE YHHJ"/>
    <property type="match status" value="1"/>
</dbReference>
<organism evidence="10 11">
    <name type="scientific">Orrella marina</name>
    <dbReference type="NCBI Taxonomy" id="2163011"/>
    <lineage>
        <taxon>Bacteria</taxon>
        <taxon>Pseudomonadati</taxon>
        <taxon>Pseudomonadota</taxon>
        <taxon>Betaproteobacteria</taxon>
        <taxon>Burkholderiales</taxon>
        <taxon>Alcaligenaceae</taxon>
        <taxon>Orrella</taxon>
    </lineage>
</organism>
<evidence type="ECO:0000313" key="11">
    <source>
        <dbReference type="Proteomes" id="UP000244571"/>
    </source>
</evidence>
<dbReference type="EMBL" id="CP028901">
    <property type="protein sequence ID" value="AWB32435.1"/>
    <property type="molecule type" value="Genomic_DNA"/>
</dbReference>
<dbReference type="InterPro" id="IPR051449">
    <property type="entry name" value="ABC-2_transporter_component"/>
</dbReference>
<evidence type="ECO:0000256" key="3">
    <source>
        <dbReference type="ARBA" id="ARBA00022448"/>
    </source>
</evidence>
<evidence type="ECO:0000256" key="5">
    <source>
        <dbReference type="ARBA" id="ARBA00022692"/>
    </source>
</evidence>
<keyword evidence="3" id="KW-0813">Transport</keyword>
<feature type="transmembrane region" description="Helical" evidence="8">
    <location>
        <begin position="319"/>
        <end position="339"/>
    </location>
</feature>
<gene>
    <name evidence="10" type="ORF">DBV39_00475</name>
</gene>
<dbReference type="InterPro" id="IPR013525">
    <property type="entry name" value="ABC2_TM"/>
</dbReference>
<comment type="similarity">
    <text evidence="2">Belongs to the ABC-2 integral membrane protein family.</text>
</comment>
<evidence type="ECO:0000256" key="8">
    <source>
        <dbReference type="SAM" id="Phobius"/>
    </source>
</evidence>
<keyword evidence="7 8" id="KW-0472">Membrane</keyword>
<accession>A0A2R4XF51</accession>
<dbReference type="GO" id="GO:0140359">
    <property type="term" value="F:ABC-type transporter activity"/>
    <property type="evidence" value="ECO:0007669"/>
    <property type="project" value="InterPro"/>
</dbReference>
<dbReference type="Proteomes" id="UP000244571">
    <property type="component" value="Chromosome"/>
</dbReference>
<dbReference type="GO" id="GO:0005886">
    <property type="term" value="C:plasma membrane"/>
    <property type="evidence" value="ECO:0007669"/>
    <property type="project" value="UniProtKB-SubCell"/>
</dbReference>
<dbReference type="Pfam" id="PF12698">
    <property type="entry name" value="ABC2_membrane_3"/>
    <property type="match status" value="1"/>
</dbReference>
<evidence type="ECO:0000313" key="10">
    <source>
        <dbReference type="EMBL" id="AWB32435.1"/>
    </source>
</evidence>
<comment type="subcellular location">
    <subcellularLocation>
        <location evidence="1">Cell membrane</location>
        <topology evidence="1">Multi-pass membrane protein</topology>
    </subcellularLocation>
</comment>
<proteinExistence type="inferred from homology"/>
<evidence type="ECO:0000256" key="6">
    <source>
        <dbReference type="ARBA" id="ARBA00022989"/>
    </source>
</evidence>
<evidence type="ECO:0000259" key="9">
    <source>
        <dbReference type="PROSITE" id="PS51012"/>
    </source>
</evidence>
<keyword evidence="4" id="KW-1003">Cell membrane</keyword>
<name>A0A2R4XF51_9BURK</name>
<evidence type="ECO:0000256" key="2">
    <source>
        <dbReference type="ARBA" id="ARBA00007783"/>
    </source>
</evidence>
<feature type="transmembrane region" description="Helical" evidence="8">
    <location>
        <begin position="345"/>
        <end position="364"/>
    </location>
</feature>
<dbReference type="OrthoDB" id="9808686at2"/>
<dbReference type="PANTHER" id="PTHR30294">
    <property type="entry name" value="MEMBRANE COMPONENT OF ABC TRANSPORTER YHHJ-RELATED"/>
    <property type="match status" value="1"/>
</dbReference>
<dbReference type="AlphaFoldDB" id="A0A2R4XF51"/>
<sequence>MISRDLQNIFRLGVKELWSLLRDPMMLILIAYSFTLAVSSAATALPETLHKAPIAIIDEDQSALSRRIVSSFYPPNFVVFEVGSAAEIDDGMDSGRYTFALTIPVGFQRDVLAGDQPAVQLNVDATRMSQAFAGSGHVQQMVNHEVAEFVQGFRGSATLPVELVPRMRFNPALEQAWFGSIMEIINQITMISIILAGAALIREREHGTIEHLLVMPVTPGQIMLAKVWATGLVVFLATGLSLTLVIEGALQVPIQGSVLLFMACVALHLMATTSMGIFMATVSRSMPQFGLLLILTLLPLQMLSGGMTPRESMPEAAQVLMMAAPTTHFTAVAQAILYRGAGFEVVWPQMLAMFVIASIFFWLAMRRFRKMLLQGG</sequence>
<keyword evidence="6 8" id="KW-1133">Transmembrane helix</keyword>
<dbReference type="KEGG" id="boz:DBV39_00475"/>
<protein>
    <recommendedName>
        <fullName evidence="9">ABC transmembrane type-2 domain-containing protein</fullName>
    </recommendedName>
</protein>
<evidence type="ECO:0000256" key="4">
    <source>
        <dbReference type="ARBA" id="ARBA00022475"/>
    </source>
</evidence>
<evidence type="ECO:0000256" key="1">
    <source>
        <dbReference type="ARBA" id="ARBA00004651"/>
    </source>
</evidence>
<keyword evidence="11" id="KW-1185">Reference proteome</keyword>
<feature type="transmembrane region" description="Helical" evidence="8">
    <location>
        <begin position="221"/>
        <end position="246"/>
    </location>
</feature>
<feature type="transmembrane region" description="Helical" evidence="8">
    <location>
        <begin position="176"/>
        <end position="201"/>
    </location>
</feature>
<feature type="transmembrane region" description="Helical" evidence="8">
    <location>
        <begin position="258"/>
        <end position="282"/>
    </location>
</feature>
<feature type="transmembrane region" description="Helical" evidence="8">
    <location>
        <begin position="288"/>
        <end position="307"/>
    </location>
</feature>
<dbReference type="Gene3D" id="3.40.1710.10">
    <property type="entry name" value="abc type-2 transporter like domain"/>
    <property type="match status" value="1"/>
</dbReference>
<dbReference type="InterPro" id="IPR047817">
    <property type="entry name" value="ABC2_TM_bact-type"/>
</dbReference>
<keyword evidence="5 8" id="KW-0812">Transmembrane</keyword>
<reference evidence="10 11" key="1">
    <citation type="submission" date="2018-04" db="EMBL/GenBank/DDBJ databases">
        <title>Bordetella sp. HZ20 isolated from seawater.</title>
        <authorList>
            <person name="Sun C."/>
        </authorList>
    </citation>
    <scope>NUCLEOTIDE SEQUENCE [LARGE SCALE GENOMIC DNA]</scope>
    <source>
        <strain evidence="10 11">HZ20</strain>
    </source>
</reference>
<feature type="domain" description="ABC transmembrane type-2" evidence="9">
    <location>
        <begin position="135"/>
        <end position="371"/>
    </location>
</feature>
<dbReference type="RefSeq" id="WP_108619876.1">
    <property type="nucleotide sequence ID" value="NZ_CP028901.1"/>
</dbReference>
<dbReference type="PROSITE" id="PS51012">
    <property type="entry name" value="ABC_TM2"/>
    <property type="match status" value="1"/>
</dbReference>
<evidence type="ECO:0000256" key="7">
    <source>
        <dbReference type="ARBA" id="ARBA00023136"/>
    </source>
</evidence>